<reference evidence="2 3" key="1">
    <citation type="submission" date="2023-04" db="EMBL/GenBank/DDBJ databases">
        <title>The genome sequence of Polyangium sorediatum DSM14670.</title>
        <authorList>
            <person name="Zhang X."/>
        </authorList>
    </citation>
    <scope>NUCLEOTIDE SEQUENCE [LARGE SCALE GENOMIC DNA]</scope>
    <source>
        <strain evidence="2 3">DSM 14670</strain>
    </source>
</reference>
<protein>
    <recommendedName>
        <fullName evidence="4">Transcriptional regulator</fullName>
    </recommendedName>
</protein>
<dbReference type="EMBL" id="JARZHI010000104">
    <property type="protein sequence ID" value="MDI1437056.1"/>
    <property type="molecule type" value="Genomic_DNA"/>
</dbReference>
<feature type="compositionally biased region" description="Basic and acidic residues" evidence="1">
    <location>
        <begin position="111"/>
        <end position="122"/>
    </location>
</feature>
<evidence type="ECO:0000313" key="2">
    <source>
        <dbReference type="EMBL" id="MDI1437056.1"/>
    </source>
</evidence>
<feature type="compositionally biased region" description="Basic and acidic residues" evidence="1">
    <location>
        <begin position="90"/>
        <end position="103"/>
    </location>
</feature>
<dbReference type="RefSeq" id="WP_136968968.1">
    <property type="nucleotide sequence ID" value="NZ_JARZHI010000104.1"/>
</dbReference>
<organism evidence="2 3">
    <name type="scientific">Polyangium sorediatum</name>
    <dbReference type="NCBI Taxonomy" id="889274"/>
    <lineage>
        <taxon>Bacteria</taxon>
        <taxon>Pseudomonadati</taxon>
        <taxon>Myxococcota</taxon>
        <taxon>Polyangia</taxon>
        <taxon>Polyangiales</taxon>
        <taxon>Polyangiaceae</taxon>
        <taxon>Polyangium</taxon>
    </lineage>
</organism>
<comment type="caution">
    <text evidence="2">The sequence shown here is derived from an EMBL/GenBank/DDBJ whole genome shotgun (WGS) entry which is preliminary data.</text>
</comment>
<evidence type="ECO:0008006" key="4">
    <source>
        <dbReference type="Google" id="ProtNLM"/>
    </source>
</evidence>
<feature type="region of interest" description="Disordered" evidence="1">
    <location>
        <begin position="90"/>
        <end position="122"/>
    </location>
</feature>
<keyword evidence="3" id="KW-1185">Reference proteome</keyword>
<evidence type="ECO:0000256" key="1">
    <source>
        <dbReference type="SAM" id="MobiDB-lite"/>
    </source>
</evidence>
<dbReference type="Proteomes" id="UP001160301">
    <property type="component" value="Unassembled WGS sequence"/>
</dbReference>
<accession>A0ABT6P908</accession>
<gene>
    <name evidence="2" type="ORF">QHF89_46545</name>
</gene>
<proteinExistence type="predicted"/>
<evidence type="ECO:0000313" key="3">
    <source>
        <dbReference type="Proteomes" id="UP001160301"/>
    </source>
</evidence>
<name>A0ABT6P908_9BACT</name>
<sequence>MIRKQGYTIVTRDDEHEPVTVDIDLTRIREELLVIGARLALRARAGIDLFGHDLRYEGTGKLARMSRDVLAICAELQDVDGYGFDCVKSRPEAVRDDQSRKTPEPPSGSDSHADEGHGSPRQ</sequence>